<dbReference type="InterPro" id="IPR029063">
    <property type="entry name" value="SAM-dependent_MTases_sf"/>
</dbReference>
<dbReference type="SUPFAM" id="SSF53335">
    <property type="entry name" value="S-adenosyl-L-methionine-dependent methyltransferases"/>
    <property type="match status" value="1"/>
</dbReference>
<dbReference type="HOGENOM" id="CLU_072291_1_0_5"/>
<dbReference type="RefSeq" id="WP_011540909.1">
    <property type="nucleotide sequence ID" value="NC_008048.1"/>
</dbReference>
<protein>
    <recommendedName>
        <fullName evidence="4">Methyltransferase</fullName>
    </recommendedName>
</protein>
<evidence type="ECO:0000313" key="3">
    <source>
        <dbReference type="Proteomes" id="UP000006578"/>
    </source>
</evidence>
<dbReference type="PIRSF" id="PIRSF031679">
    <property type="entry name" value="Mtase_Alr7345_prd"/>
    <property type="match status" value="1"/>
</dbReference>
<feature type="chain" id="PRO_5004189711" description="Methyltransferase" evidence="1">
    <location>
        <begin position="19"/>
        <end position="247"/>
    </location>
</feature>
<dbReference type="EMBL" id="CP000356">
    <property type="protein sequence ID" value="ABF52319.1"/>
    <property type="molecule type" value="Genomic_DNA"/>
</dbReference>
<feature type="signal peptide" evidence="1">
    <location>
        <begin position="1"/>
        <end position="18"/>
    </location>
</feature>
<evidence type="ECO:0008006" key="4">
    <source>
        <dbReference type="Google" id="ProtNLM"/>
    </source>
</evidence>
<evidence type="ECO:0000256" key="1">
    <source>
        <dbReference type="SAM" id="SignalP"/>
    </source>
</evidence>
<dbReference type="STRING" id="317655.Sala_0598"/>
<dbReference type="eggNOG" id="COG4798">
    <property type="taxonomic scope" value="Bacteria"/>
</dbReference>
<name>Q1GVK3_SPHAL</name>
<organism evidence="2 3">
    <name type="scientific">Sphingopyxis alaskensis (strain DSM 13593 / LMG 18877 / RB2256)</name>
    <name type="common">Sphingomonas alaskensis</name>
    <dbReference type="NCBI Taxonomy" id="317655"/>
    <lineage>
        <taxon>Bacteria</taxon>
        <taxon>Pseudomonadati</taxon>
        <taxon>Pseudomonadota</taxon>
        <taxon>Alphaproteobacteria</taxon>
        <taxon>Sphingomonadales</taxon>
        <taxon>Sphingomonadaceae</taxon>
        <taxon>Sphingopyxis</taxon>
    </lineage>
</organism>
<dbReference type="OrthoDB" id="9342567at2"/>
<sequence length="247" mass="25558">MIRSLTLALLLAAGPLAAAQTAAPDYAAALADPARPAADRARDAERKPAELLAFAEIAPGEKVGDFVMGSGYVTRLLAAAVGPAGKVYAFQPAEFIAFRKQYGDDQAAVDAAYDNVDAVGGPFAAPAFPEPLDTIVTVQNFHDLYLKPFPEGTGARGSAALFAALKPGGTLVVVDHSAPGGSGTALSDSLHRIDKAAVVAALTGAGFTLEAESDLYARVDDPRTANVFDAAIRGKTDQFTLRFRKPG</sequence>
<keyword evidence="3" id="KW-1185">Reference proteome</keyword>
<dbReference type="Proteomes" id="UP000006578">
    <property type="component" value="Chromosome"/>
</dbReference>
<keyword evidence="1" id="KW-0732">Signal</keyword>
<reference evidence="2 3" key="1">
    <citation type="journal article" date="2009" name="Proc. Natl. Acad. Sci. U.S.A.">
        <title>The genomic basis of trophic strategy in marine bacteria.</title>
        <authorList>
            <person name="Lauro F.M."/>
            <person name="McDougald D."/>
            <person name="Thomas T."/>
            <person name="Williams T.J."/>
            <person name="Egan S."/>
            <person name="Rice S."/>
            <person name="DeMaere M.Z."/>
            <person name="Ting L."/>
            <person name="Ertan H."/>
            <person name="Johnson J."/>
            <person name="Ferriera S."/>
            <person name="Lapidus A."/>
            <person name="Anderson I."/>
            <person name="Kyrpides N."/>
            <person name="Munk A.C."/>
            <person name="Detter C."/>
            <person name="Han C.S."/>
            <person name="Brown M.V."/>
            <person name="Robb F.T."/>
            <person name="Kjelleberg S."/>
            <person name="Cavicchioli R."/>
        </authorList>
    </citation>
    <scope>NUCLEOTIDE SEQUENCE [LARGE SCALE GENOMIC DNA]</scope>
    <source>
        <strain evidence="3">DSM 13593 / LMG 18877 / RB2256</strain>
    </source>
</reference>
<proteinExistence type="predicted"/>
<dbReference type="InterPro" id="IPR016980">
    <property type="entry name" value="S-AdoMet-dep_MeTrfase_Alr7345"/>
</dbReference>
<evidence type="ECO:0000313" key="2">
    <source>
        <dbReference type="EMBL" id="ABF52319.1"/>
    </source>
</evidence>
<dbReference type="AlphaFoldDB" id="Q1GVK3"/>
<gene>
    <name evidence="2" type="ordered locus">Sala_0598</name>
</gene>
<dbReference type="Gene3D" id="3.40.50.150">
    <property type="entry name" value="Vaccinia Virus protein VP39"/>
    <property type="match status" value="1"/>
</dbReference>
<dbReference type="KEGG" id="sal:Sala_0598"/>
<accession>Q1GVK3</accession>